<evidence type="ECO:0000313" key="5">
    <source>
        <dbReference type="EMBL" id="SCC59760.1"/>
    </source>
</evidence>
<evidence type="ECO:0000256" key="3">
    <source>
        <dbReference type="SAM" id="Phobius"/>
    </source>
</evidence>
<dbReference type="InterPro" id="IPR035979">
    <property type="entry name" value="RBD_domain_sf"/>
</dbReference>
<dbReference type="CDD" id="cd21608">
    <property type="entry name" value="RRM2_NsCP33_like"/>
    <property type="match status" value="1"/>
</dbReference>
<feature type="region of interest" description="Disordered" evidence="2">
    <location>
        <begin position="96"/>
        <end position="127"/>
    </location>
</feature>
<accession>A0A1C4FV11</accession>
<dbReference type="InterPro" id="IPR052462">
    <property type="entry name" value="SLIRP/GR-RBP-like"/>
</dbReference>
<keyword evidence="3" id="KW-0812">Transmembrane</keyword>
<proteinExistence type="predicted"/>
<keyword evidence="3" id="KW-0472">Membrane</keyword>
<reference evidence="5 6" key="1">
    <citation type="submission" date="2016-08" db="EMBL/GenBank/DDBJ databases">
        <authorList>
            <person name="Seilhamer J.J."/>
        </authorList>
    </citation>
    <scope>NUCLEOTIDE SEQUENCE [LARGE SCALE GENOMIC DNA]</scope>
    <source>
        <strain evidence="5 6">A37T2</strain>
    </source>
</reference>
<dbReference type="SMART" id="SM00360">
    <property type="entry name" value="RRM"/>
    <property type="match status" value="1"/>
</dbReference>
<dbReference type="Proteomes" id="UP000242818">
    <property type="component" value="Unassembled WGS sequence"/>
</dbReference>
<keyword evidence="6" id="KW-1185">Reference proteome</keyword>
<dbReference type="AlphaFoldDB" id="A0A1C4FV11"/>
<evidence type="ECO:0000313" key="6">
    <source>
        <dbReference type="Proteomes" id="UP000242818"/>
    </source>
</evidence>
<feature type="compositionally biased region" description="Gly residues" evidence="2">
    <location>
        <begin position="105"/>
        <end position="127"/>
    </location>
</feature>
<dbReference type="SUPFAM" id="SSF54928">
    <property type="entry name" value="RNA-binding domain, RBD"/>
    <property type="match status" value="1"/>
</dbReference>
<dbReference type="GO" id="GO:0003723">
    <property type="term" value="F:RNA binding"/>
    <property type="evidence" value="ECO:0007669"/>
    <property type="project" value="UniProtKB-KW"/>
</dbReference>
<feature type="domain" description="RRM" evidence="4">
    <location>
        <begin position="19"/>
        <end position="97"/>
    </location>
</feature>
<keyword evidence="1" id="KW-0694">RNA-binding</keyword>
<dbReference type="PROSITE" id="PS50102">
    <property type="entry name" value="RRM"/>
    <property type="match status" value="1"/>
</dbReference>
<dbReference type="Pfam" id="PF00076">
    <property type="entry name" value="RRM_1"/>
    <property type="match status" value="1"/>
</dbReference>
<organism evidence="5 6">
    <name type="scientific">Chitinophaga costaii</name>
    <dbReference type="NCBI Taxonomy" id="1335309"/>
    <lineage>
        <taxon>Bacteria</taxon>
        <taxon>Pseudomonadati</taxon>
        <taxon>Bacteroidota</taxon>
        <taxon>Chitinophagia</taxon>
        <taxon>Chitinophagales</taxon>
        <taxon>Chitinophagaceae</taxon>
        <taxon>Chitinophaga</taxon>
    </lineage>
</organism>
<feature type="transmembrane region" description="Helical" evidence="3">
    <location>
        <begin position="6"/>
        <end position="23"/>
    </location>
</feature>
<evidence type="ECO:0000259" key="4">
    <source>
        <dbReference type="PROSITE" id="PS50102"/>
    </source>
</evidence>
<dbReference type="STRING" id="1335309.GA0116948_11752"/>
<sequence length="127" mass="14003">MDFPYLQVILFHFINFTIMNIYVANLHYRLNDEDLHQIFSEFGEVTSAKVIKDHETGRSRGFGFVEMPNQEEGAKAMESLNGNTIEGKQLMVNEARPKQPNNNFRGGGGGNRGGGGGYGGGGGRGRY</sequence>
<dbReference type="InterPro" id="IPR048289">
    <property type="entry name" value="RRM2_NsCP33-like"/>
</dbReference>
<dbReference type="EMBL" id="FMAR01000017">
    <property type="protein sequence ID" value="SCC59760.1"/>
    <property type="molecule type" value="Genomic_DNA"/>
</dbReference>
<evidence type="ECO:0000256" key="2">
    <source>
        <dbReference type="SAM" id="MobiDB-lite"/>
    </source>
</evidence>
<keyword evidence="3" id="KW-1133">Transmembrane helix</keyword>
<dbReference type="InterPro" id="IPR000504">
    <property type="entry name" value="RRM_dom"/>
</dbReference>
<evidence type="ECO:0000256" key="1">
    <source>
        <dbReference type="ARBA" id="ARBA00022884"/>
    </source>
</evidence>
<dbReference type="Gene3D" id="3.30.70.330">
    <property type="match status" value="1"/>
</dbReference>
<name>A0A1C4FV11_9BACT</name>
<protein>
    <submittedName>
        <fullName evidence="5">RNA recognition motif. (A.k.a. RRM, RBD, or RNP domain)</fullName>
    </submittedName>
</protein>
<dbReference type="PANTHER" id="PTHR48027">
    <property type="entry name" value="HETEROGENEOUS NUCLEAR RIBONUCLEOPROTEIN 87F-RELATED"/>
    <property type="match status" value="1"/>
</dbReference>
<gene>
    <name evidence="5" type="ORF">GA0116948_11752</name>
</gene>
<dbReference type="InterPro" id="IPR012677">
    <property type="entry name" value="Nucleotide-bd_a/b_plait_sf"/>
</dbReference>